<keyword evidence="2 6" id="KW-0812">Transmembrane</keyword>
<dbReference type="PANTHER" id="PTHR11785">
    <property type="entry name" value="AMINO ACID TRANSPORTER"/>
    <property type="match status" value="1"/>
</dbReference>
<evidence type="ECO:0000256" key="2">
    <source>
        <dbReference type="ARBA" id="ARBA00022692"/>
    </source>
</evidence>
<dbReference type="RefSeq" id="XP_056487331.1">
    <property type="nucleotide sequence ID" value="XM_056631780.1"/>
</dbReference>
<feature type="transmembrane region" description="Helical" evidence="6">
    <location>
        <begin position="74"/>
        <end position="98"/>
    </location>
</feature>
<dbReference type="GO" id="GO:0016020">
    <property type="term" value="C:membrane"/>
    <property type="evidence" value="ECO:0007669"/>
    <property type="project" value="UniProtKB-SubCell"/>
</dbReference>
<dbReference type="EMBL" id="JAPZBU010000008">
    <property type="protein sequence ID" value="KAJ5391653.1"/>
    <property type="molecule type" value="Genomic_DNA"/>
</dbReference>
<gene>
    <name evidence="7" type="ORF">N7509_007143</name>
</gene>
<feature type="transmembrane region" description="Helical" evidence="6">
    <location>
        <begin position="295"/>
        <end position="317"/>
    </location>
</feature>
<feature type="transmembrane region" description="Helical" evidence="6">
    <location>
        <begin position="513"/>
        <end position="534"/>
    </location>
</feature>
<reference evidence="7" key="1">
    <citation type="submission" date="2022-12" db="EMBL/GenBank/DDBJ databases">
        <authorList>
            <person name="Petersen C."/>
        </authorList>
    </citation>
    <scope>NUCLEOTIDE SEQUENCE</scope>
    <source>
        <strain evidence="7">IBT 29677</strain>
    </source>
</reference>
<dbReference type="OrthoDB" id="5982228at2759"/>
<evidence type="ECO:0000256" key="5">
    <source>
        <dbReference type="SAM" id="MobiDB-lite"/>
    </source>
</evidence>
<keyword evidence="8" id="KW-1185">Reference proteome</keyword>
<comment type="caution">
    <text evidence="7">The sequence shown here is derived from an EMBL/GenBank/DDBJ whole genome shotgun (WGS) entry which is preliminary data.</text>
</comment>
<evidence type="ECO:0000256" key="1">
    <source>
        <dbReference type="ARBA" id="ARBA00004141"/>
    </source>
</evidence>
<dbReference type="PIRSF" id="PIRSF006060">
    <property type="entry name" value="AA_transporter"/>
    <property type="match status" value="1"/>
</dbReference>
<evidence type="ECO:0000256" key="3">
    <source>
        <dbReference type="ARBA" id="ARBA00022989"/>
    </source>
</evidence>
<dbReference type="GeneID" id="81370760"/>
<feature type="transmembrane region" description="Helical" evidence="6">
    <location>
        <begin position="180"/>
        <end position="198"/>
    </location>
</feature>
<feature type="transmembrane region" description="Helical" evidence="6">
    <location>
        <begin position="447"/>
        <end position="468"/>
    </location>
</feature>
<feature type="transmembrane region" description="Helical" evidence="6">
    <location>
        <begin position="418"/>
        <end position="441"/>
    </location>
</feature>
<keyword evidence="3 6" id="KW-1133">Transmembrane helix</keyword>
<feature type="transmembrane region" description="Helical" evidence="6">
    <location>
        <begin position="146"/>
        <end position="168"/>
    </location>
</feature>
<feature type="transmembrane region" description="Helical" evidence="6">
    <location>
        <begin position="41"/>
        <end position="62"/>
    </location>
</feature>
<evidence type="ECO:0008006" key="9">
    <source>
        <dbReference type="Google" id="ProtNLM"/>
    </source>
</evidence>
<feature type="transmembrane region" description="Helical" evidence="6">
    <location>
        <begin position="119"/>
        <end position="140"/>
    </location>
</feature>
<sequence length="569" mass="61110">MSKHPQIAHASTEADSSSSSDDGSNSSLQVKEAHILQERRIGLLGAISLIVNKIIGAGIFSTPTSIFKLSGSPGLALILWVVAGVISTCGAMVLLEFGSGIPRSGGMKVYLERCFSPRLLVTCVYLFYCAILRGSSLLFFSISLQLLIWLFTTETSASNAITASSYILKAASVDSTTWKLRGLAISAVSFAVGIHTVAPRVGRGLQDVLSIVKLFTLFFIVCTGFAALGGHLRVPKPDNLSVSSSFRGTSSSGYNIGTALLDAIFSFQGYDNLNAVATTHAVLSEVKNPQRTLRIALPTAMSLVTVLYVLANIAYFAGVSREDFLASDLTIAASLFNNVFGNSAAIKALPALVAISAIGHLLGVAFTVCMYRRFVASFISQVRGLYEMTARVLQELAKDGVTPFPNIVMQNRPFKTPISALAIHLGVSIILICAPPAGAAFDFVVGLGTYPTVFLLTFVTIGLIKLRLLKDEDFQSNFRVPWLILGFYLASNIFLLVMPFIPPSSGKGNTSLPYYLSPVVALAILAVGVIYYTIRFVLLPWVFGYKLESVVVDLSDGSQVSRYKIKKTT</sequence>
<evidence type="ECO:0000256" key="4">
    <source>
        <dbReference type="ARBA" id="ARBA00023136"/>
    </source>
</evidence>
<comment type="subcellular location">
    <subcellularLocation>
        <location evidence="1">Membrane</location>
        <topology evidence="1">Multi-pass membrane protein</topology>
    </subcellularLocation>
</comment>
<dbReference type="InterPro" id="IPR050598">
    <property type="entry name" value="AminoAcid_Transporter"/>
</dbReference>
<proteinExistence type="predicted"/>
<organism evidence="7 8">
    <name type="scientific">Penicillium cosmopolitanum</name>
    <dbReference type="NCBI Taxonomy" id="1131564"/>
    <lineage>
        <taxon>Eukaryota</taxon>
        <taxon>Fungi</taxon>
        <taxon>Dikarya</taxon>
        <taxon>Ascomycota</taxon>
        <taxon>Pezizomycotina</taxon>
        <taxon>Eurotiomycetes</taxon>
        <taxon>Eurotiomycetidae</taxon>
        <taxon>Eurotiales</taxon>
        <taxon>Aspergillaceae</taxon>
        <taxon>Penicillium</taxon>
    </lineage>
</organism>
<feature type="transmembrane region" description="Helical" evidence="6">
    <location>
        <begin position="480"/>
        <end position="501"/>
    </location>
</feature>
<name>A0A9W9VY84_9EURO</name>
<dbReference type="Proteomes" id="UP001147747">
    <property type="component" value="Unassembled WGS sequence"/>
</dbReference>
<dbReference type="Pfam" id="PF13520">
    <property type="entry name" value="AA_permease_2"/>
    <property type="match status" value="1"/>
</dbReference>
<reference evidence="7" key="2">
    <citation type="journal article" date="2023" name="IMA Fungus">
        <title>Comparative genomic study of the Penicillium genus elucidates a diverse pangenome and 15 lateral gene transfer events.</title>
        <authorList>
            <person name="Petersen C."/>
            <person name="Sorensen T."/>
            <person name="Nielsen M.R."/>
            <person name="Sondergaard T.E."/>
            <person name="Sorensen J.L."/>
            <person name="Fitzpatrick D.A."/>
            <person name="Frisvad J.C."/>
            <person name="Nielsen K.L."/>
        </authorList>
    </citation>
    <scope>NUCLEOTIDE SEQUENCE</scope>
    <source>
        <strain evidence="7">IBT 29677</strain>
    </source>
</reference>
<dbReference type="InterPro" id="IPR002293">
    <property type="entry name" value="AA/rel_permease1"/>
</dbReference>
<feature type="transmembrane region" description="Helical" evidence="6">
    <location>
        <begin position="210"/>
        <end position="228"/>
    </location>
</feature>
<evidence type="ECO:0000313" key="7">
    <source>
        <dbReference type="EMBL" id="KAJ5391653.1"/>
    </source>
</evidence>
<dbReference type="Gene3D" id="1.20.1740.10">
    <property type="entry name" value="Amino acid/polyamine transporter I"/>
    <property type="match status" value="1"/>
</dbReference>
<evidence type="ECO:0000256" key="6">
    <source>
        <dbReference type="SAM" id="Phobius"/>
    </source>
</evidence>
<keyword evidence="4 6" id="KW-0472">Membrane</keyword>
<accession>A0A9W9VY84</accession>
<dbReference type="AlphaFoldDB" id="A0A9W9VY84"/>
<evidence type="ECO:0000313" key="8">
    <source>
        <dbReference type="Proteomes" id="UP001147747"/>
    </source>
</evidence>
<feature type="region of interest" description="Disordered" evidence="5">
    <location>
        <begin position="1"/>
        <end position="26"/>
    </location>
</feature>
<feature type="compositionally biased region" description="Low complexity" evidence="5">
    <location>
        <begin position="15"/>
        <end position="26"/>
    </location>
</feature>
<dbReference type="PANTHER" id="PTHR11785:SF353">
    <property type="entry name" value="METHIONINE TRANSPORTER (EUROFUNG)"/>
    <property type="match status" value="1"/>
</dbReference>
<feature type="transmembrane region" description="Helical" evidence="6">
    <location>
        <begin position="348"/>
        <end position="371"/>
    </location>
</feature>
<protein>
    <recommendedName>
        <fullName evidence="9">Amino acid transporter</fullName>
    </recommendedName>
</protein>
<dbReference type="GO" id="GO:0015179">
    <property type="term" value="F:L-amino acid transmembrane transporter activity"/>
    <property type="evidence" value="ECO:0007669"/>
    <property type="project" value="TreeGrafter"/>
</dbReference>